<gene>
    <name evidence="1" type="ORF">LCGC14_1150800</name>
</gene>
<dbReference type="AlphaFoldDB" id="A0A0F9LVG7"/>
<dbReference type="EMBL" id="LAZR01005531">
    <property type="protein sequence ID" value="KKM99134.1"/>
    <property type="molecule type" value="Genomic_DNA"/>
</dbReference>
<comment type="caution">
    <text evidence="1">The sequence shown here is derived from an EMBL/GenBank/DDBJ whole genome shotgun (WGS) entry which is preliminary data.</text>
</comment>
<reference evidence="1" key="1">
    <citation type="journal article" date="2015" name="Nature">
        <title>Complex archaea that bridge the gap between prokaryotes and eukaryotes.</title>
        <authorList>
            <person name="Spang A."/>
            <person name="Saw J.H."/>
            <person name="Jorgensen S.L."/>
            <person name="Zaremba-Niedzwiedzka K."/>
            <person name="Martijn J."/>
            <person name="Lind A.E."/>
            <person name="van Eijk R."/>
            <person name="Schleper C."/>
            <person name="Guy L."/>
            <person name="Ettema T.J."/>
        </authorList>
    </citation>
    <scope>NUCLEOTIDE SEQUENCE</scope>
</reference>
<evidence type="ECO:0000313" key="1">
    <source>
        <dbReference type="EMBL" id="KKM99134.1"/>
    </source>
</evidence>
<proteinExistence type="predicted"/>
<protein>
    <submittedName>
        <fullName evidence="1">Uncharacterized protein</fullName>
    </submittedName>
</protein>
<sequence length="58" mass="6313">MLRKKVAVIITATTRLCSCGKTVILSITDDKTICKCGKVVYDAKNDNSINGETIHEEA</sequence>
<accession>A0A0F9LVG7</accession>
<organism evidence="1">
    <name type="scientific">marine sediment metagenome</name>
    <dbReference type="NCBI Taxonomy" id="412755"/>
    <lineage>
        <taxon>unclassified sequences</taxon>
        <taxon>metagenomes</taxon>
        <taxon>ecological metagenomes</taxon>
    </lineage>
</organism>
<name>A0A0F9LVG7_9ZZZZ</name>